<dbReference type="InterPro" id="IPR032710">
    <property type="entry name" value="NTF2-like_dom_sf"/>
</dbReference>
<sequence length="127" mass="15062">MNTAYCYCGSAKNFEGCCKPVINFSKKAKTAEALMRSRYSAYAIQNIEYLLATTHRSQRKYYSMEEILNWSQSNKWIKLEILKATEKTVEFKAYFLNAEHCSKIHHEFSHFIFENETWFYVSGDFFD</sequence>
<name>A0A1M5I1L9_9FLAO</name>
<gene>
    <name evidence="2" type="ORF">SAMN05444396_10675</name>
</gene>
<evidence type="ECO:0000313" key="3">
    <source>
        <dbReference type="Proteomes" id="UP000184036"/>
    </source>
</evidence>
<dbReference type="Pfam" id="PF17775">
    <property type="entry name" value="YchJ_M-like"/>
    <property type="match status" value="1"/>
</dbReference>
<dbReference type="PANTHER" id="PTHR33747:SF1">
    <property type="entry name" value="ADENYLATE CYCLASE-ASSOCIATED CAP C-TERMINAL DOMAIN-CONTAINING PROTEIN"/>
    <property type="match status" value="1"/>
</dbReference>
<dbReference type="STRING" id="271157.SAMN05444396_10675"/>
<accession>A0A1M5I1L9</accession>
<dbReference type="Proteomes" id="UP000184036">
    <property type="component" value="Unassembled WGS sequence"/>
</dbReference>
<dbReference type="RefSeq" id="WP_072991654.1">
    <property type="nucleotide sequence ID" value="NZ_FQWE01000006.1"/>
</dbReference>
<organism evidence="2 3">
    <name type="scientific">Flavobacterium segetis</name>
    <dbReference type="NCBI Taxonomy" id="271157"/>
    <lineage>
        <taxon>Bacteria</taxon>
        <taxon>Pseudomonadati</taxon>
        <taxon>Bacteroidota</taxon>
        <taxon>Flavobacteriia</taxon>
        <taxon>Flavobacteriales</taxon>
        <taxon>Flavobacteriaceae</taxon>
        <taxon>Flavobacterium</taxon>
    </lineage>
</organism>
<feature type="domain" description="YchJ-like middle NTF2-like" evidence="1">
    <location>
        <begin position="30"/>
        <end position="123"/>
    </location>
</feature>
<dbReference type="AlphaFoldDB" id="A0A1M5I1L9"/>
<evidence type="ECO:0000313" key="2">
    <source>
        <dbReference type="EMBL" id="SHG22196.1"/>
    </source>
</evidence>
<protein>
    <submittedName>
        <fullName evidence="2">SEC-C motif-containing protein</fullName>
    </submittedName>
</protein>
<dbReference type="Gene3D" id="3.10.450.50">
    <property type="match status" value="1"/>
</dbReference>
<proteinExistence type="predicted"/>
<reference evidence="3" key="1">
    <citation type="submission" date="2016-11" db="EMBL/GenBank/DDBJ databases">
        <authorList>
            <person name="Varghese N."/>
            <person name="Submissions S."/>
        </authorList>
    </citation>
    <scope>NUCLEOTIDE SEQUENCE [LARGE SCALE GENOMIC DNA]</scope>
    <source>
        <strain evidence="3">DSM 19741</strain>
    </source>
</reference>
<dbReference type="InterPro" id="IPR048469">
    <property type="entry name" value="YchJ-like_M"/>
</dbReference>
<keyword evidence="3" id="KW-1185">Reference proteome</keyword>
<dbReference type="OrthoDB" id="21421at2"/>
<evidence type="ECO:0000259" key="1">
    <source>
        <dbReference type="Pfam" id="PF17775"/>
    </source>
</evidence>
<dbReference type="SUPFAM" id="SSF54427">
    <property type="entry name" value="NTF2-like"/>
    <property type="match status" value="1"/>
</dbReference>
<dbReference type="EMBL" id="FQWE01000006">
    <property type="protein sequence ID" value="SHG22196.1"/>
    <property type="molecule type" value="Genomic_DNA"/>
</dbReference>
<dbReference type="PANTHER" id="PTHR33747">
    <property type="entry name" value="UPF0225 PROTEIN SCO1677"/>
    <property type="match status" value="1"/>
</dbReference>